<keyword evidence="1" id="KW-0547">Nucleotide-binding</keyword>
<evidence type="ECO:0000313" key="10">
    <source>
        <dbReference type="EMBL" id="MBM7838117.1"/>
    </source>
</evidence>
<dbReference type="InterPro" id="IPR001650">
    <property type="entry name" value="Helicase_C-like"/>
</dbReference>
<feature type="domain" description="DEAD-box RNA helicase Q" evidence="9">
    <location>
        <begin position="4"/>
        <end position="32"/>
    </location>
</feature>
<feature type="domain" description="Helicase ATP-binding" evidence="7">
    <location>
        <begin position="35"/>
        <end position="208"/>
    </location>
</feature>
<dbReference type="InterPro" id="IPR044742">
    <property type="entry name" value="DEAD/DEAH_RhlB"/>
</dbReference>
<dbReference type="InterPro" id="IPR050547">
    <property type="entry name" value="DEAD_box_RNA_helicases"/>
</dbReference>
<keyword evidence="11" id="KW-1185">Reference proteome</keyword>
<dbReference type="InterPro" id="IPR027417">
    <property type="entry name" value="P-loop_NTPase"/>
</dbReference>
<dbReference type="EC" id="3.6.4.13" evidence="10"/>
<dbReference type="PROSITE" id="PS51194">
    <property type="entry name" value="HELICASE_CTER"/>
    <property type="match status" value="1"/>
</dbReference>
<dbReference type="InterPro" id="IPR014001">
    <property type="entry name" value="Helicase_ATP-bd"/>
</dbReference>
<evidence type="ECO:0000259" key="8">
    <source>
        <dbReference type="PROSITE" id="PS51194"/>
    </source>
</evidence>
<evidence type="ECO:0000259" key="9">
    <source>
        <dbReference type="PROSITE" id="PS51195"/>
    </source>
</evidence>
<evidence type="ECO:0000313" key="11">
    <source>
        <dbReference type="Proteomes" id="UP001179280"/>
    </source>
</evidence>
<dbReference type="Pfam" id="PF00271">
    <property type="entry name" value="Helicase_C"/>
    <property type="match status" value="1"/>
</dbReference>
<feature type="short sequence motif" description="Q motif" evidence="5">
    <location>
        <begin position="4"/>
        <end position="32"/>
    </location>
</feature>
<feature type="region of interest" description="Disordered" evidence="6">
    <location>
        <begin position="386"/>
        <end position="452"/>
    </location>
</feature>
<sequence length="452" mass="50864">MNAENFTRLGIKERLQHALVDMNITKPTEIQERLIPAILNKKDVIGQSQTGTGKTFAFLLPIIEQLDLTNQSVQAIITAPTRELCSQLFDELKKLIVHYENEVDAQLFVGGTDRQKQIQKLGQAQPHIIIGTPGRIKDLIQNQALHPHTATTFVVDETDQMLDMGFIEEVDGIASSMADDLQMLVFSATVPENLQPFLRKYMNNPRHVHVQPEKLAAEKVTHQLIPVRHKEKMTVLKETVAGITPYLAIIFANTKEQVDQIADELAGEGLLIDRLHGGLPPRERKKVMKKVEDLSVQFLVATDLAARGIDIKGVTHIINYEFPDDLDFYIHRVGRTARAGADGKALSLYELSDEAACAKLVKRGIRFTFVERKQGEWIEVKAPLGAARMKQKQEKPEGQINSSGKQTEQEKRTGGKAKAKPKKVKPAYRRKARTANEKRQRRDSKARSKKNK</sequence>
<dbReference type="PROSITE" id="PS51192">
    <property type="entry name" value="HELICASE_ATP_BIND_1"/>
    <property type="match status" value="1"/>
</dbReference>
<evidence type="ECO:0000256" key="2">
    <source>
        <dbReference type="ARBA" id="ARBA00022801"/>
    </source>
</evidence>
<dbReference type="Proteomes" id="UP001179280">
    <property type="component" value="Unassembled WGS sequence"/>
</dbReference>
<keyword evidence="3 10" id="KW-0347">Helicase</keyword>
<dbReference type="GO" id="GO:0003724">
    <property type="term" value="F:RNA helicase activity"/>
    <property type="evidence" value="ECO:0007669"/>
    <property type="project" value="UniProtKB-EC"/>
</dbReference>
<dbReference type="PROSITE" id="PS51195">
    <property type="entry name" value="Q_MOTIF"/>
    <property type="match status" value="1"/>
</dbReference>
<accession>A0ABS2SRI6</accession>
<keyword evidence="4" id="KW-0067">ATP-binding</keyword>
<feature type="compositionally biased region" description="Basic and acidic residues" evidence="6">
    <location>
        <begin position="434"/>
        <end position="446"/>
    </location>
</feature>
<evidence type="ECO:0000256" key="3">
    <source>
        <dbReference type="ARBA" id="ARBA00022806"/>
    </source>
</evidence>
<dbReference type="PANTHER" id="PTHR47963">
    <property type="entry name" value="DEAD-BOX ATP-DEPENDENT RNA HELICASE 47, MITOCHONDRIAL"/>
    <property type="match status" value="1"/>
</dbReference>
<dbReference type="SUPFAM" id="SSF52540">
    <property type="entry name" value="P-loop containing nucleoside triphosphate hydrolases"/>
    <property type="match status" value="2"/>
</dbReference>
<dbReference type="CDD" id="cd18787">
    <property type="entry name" value="SF2_C_DEAD"/>
    <property type="match status" value="1"/>
</dbReference>
<feature type="domain" description="Helicase C-terminal" evidence="8">
    <location>
        <begin position="235"/>
        <end position="397"/>
    </location>
</feature>
<evidence type="ECO:0000256" key="4">
    <source>
        <dbReference type="ARBA" id="ARBA00022840"/>
    </source>
</evidence>
<feature type="compositionally biased region" description="Basic residues" evidence="6">
    <location>
        <begin position="414"/>
        <end position="433"/>
    </location>
</feature>
<gene>
    <name evidence="10" type="ORF">JOC54_001348</name>
</gene>
<dbReference type="SMART" id="SM00487">
    <property type="entry name" value="DEXDc"/>
    <property type="match status" value="1"/>
</dbReference>
<dbReference type="InterPro" id="IPR014014">
    <property type="entry name" value="RNA_helicase_DEAD_Q_motif"/>
</dbReference>
<dbReference type="CDD" id="cd00268">
    <property type="entry name" value="DEADc"/>
    <property type="match status" value="1"/>
</dbReference>
<evidence type="ECO:0000259" key="7">
    <source>
        <dbReference type="PROSITE" id="PS51192"/>
    </source>
</evidence>
<proteinExistence type="predicted"/>
<comment type="caution">
    <text evidence="10">The sequence shown here is derived from an EMBL/GenBank/DDBJ whole genome shotgun (WGS) entry which is preliminary data.</text>
</comment>
<name>A0ABS2SRI6_9BACI</name>
<dbReference type="SMART" id="SM00490">
    <property type="entry name" value="HELICc"/>
    <property type="match status" value="1"/>
</dbReference>
<protein>
    <submittedName>
        <fullName evidence="10">ATP-dependent RNA helicase CshB</fullName>
        <ecNumber evidence="10">3.6.4.13</ecNumber>
    </submittedName>
</protein>
<dbReference type="EMBL" id="JAFBCV010000003">
    <property type="protein sequence ID" value="MBM7838117.1"/>
    <property type="molecule type" value="Genomic_DNA"/>
</dbReference>
<dbReference type="Pfam" id="PF00270">
    <property type="entry name" value="DEAD"/>
    <property type="match status" value="1"/>
</dbReference>
<evidence type="ECO:0000256" key="1">
    <source>
        <dbReference type="ARBA" id="ARBA00022741"/>
    </source>
</evidence>
<dbReference type="Gene3D" id="3.40.50.300">
    <property type="entry name" value="P-loop containing nucleotide triphosphate hydrolases"/>
    <property type="match status" value="2"/>
</dbReference>
<organism evidence="10 11">
    <name type="scientific">Shouchella xiaoxiensis</name>
    <dbReference type="NCBI Taxonomy" id="766895"/>
    <lineage>
        <taxon>Bacteria</taxon>
        <taxon>Bacillati</taxon>
        <taxon>Bacillota</taxon>
        <taxon>Bacilli</taxon>
        <taxon>Bacillales</taxon>
        <taxon>Bacillaceae</taxon>
        <taxon>Shouchella</taxon>
    </lineage>
</organism>
<keyword evidence="2 10" id="KW-0378">Hydrolase</keyword>
<dbReference type="GO" id="GO:0016787">
    <property type="term" value="F:hydrolase activity"/>
    <property type="evidence" value="ECO:0007669"/>
    <property type="project" value="UniProtKB-KW"/>
</dbReference>
<evidence type="ECO:0000256" key="6">
    <source>
        <dbReference type="SAM" id="MobiDB-lite"/>
    </source>
</evidence>
<evidence type="ECO:0000256" key="5">
    <source>
        <dbReference type="PROSITE-ProRule" id="PRU00552"/>
    </source>
</evidence>
<dbReference type="InterPro" id="IPR011545">
    <property type="entry name" value="DEAD/DEAH_box_helicase_dom"/>
</dbReference>
<dbReference type="RefSeq" id="WP_204465253.1">
    <property type="nucleotide sequence ID" value="NZ_JAFBCV010000003.1"/>
</dbReference>
<reference evidence="10" key="1">
    <citation type="submission" date="2021-01" db="EMBL/GenBank/DDBJ databases">
        <title>Genomic Encyclopedia of Type Strains, Phase IV (KMG-IV): sequencing the most valuable type-strain genomes for metagenomic binning, comparative biology and taxonomic classification.</title>
        <authorList>
            <person name="Goeker M."/>
        </authorList>
    </citation>
    <scope>NUCLEOTIDE SEQUENCE</scope>
    <source>
        <strain evidence="10">DSM 21943</strain>
    </source>
</reference>
<dbReference type="PANTHER" id="PTHR47963:SF1">
    <property type="entry name" value="DEAD-BOX ATP-DEPENDENT RNA HELICASE CSHB"/>
    <property type="match status" value="1"/>
</dbReference>